<dbReference type="InterPro" id="IPR003675">
    <property type="entry name" value="Rce1/LyrA-like_dom"/>
</dbReference>
<dbReference type="Proteomes" id="UP000325105">
    <property type="component" value="Unassembled WGS sequence"/>
</dbReference>
<feature type="transmembrane region" description="Helical" evidence="1">
    <location>
        <begin position="195"/>
        <end position="215"/>
    </location>
</feature>
<name>A0A5S5D2N9_9SPHI</name>
<dbReference type="Pfam" id="PF02517">
    <property type="entry name" value="Rce1-like"/>
    <property type="match status" value="1"/>
</dbReference>
<dbReference type="GO" id="GO:0004175">
    <property type="term" value="F:endopeptidase activity"/>
    <property type="evidence" value="ECO:0007669"/>
    <property type="project" value="UniProtKB-ARBA"/>
</dbReference>
<feature type="transmembrane region" description="Helical" evidence="1">
    <location>
        <begin position="275"/>
        <end position="295"/>
    </location>
</feature>
<dbReference type="RefSeq" id="WP_148909850.1">
    <property type="nucleotide sequence ID" value="NZ_VNHX01000024.1"/>
</dbReference>
<dbReference type="OrthoDB" id="1523022at2"/>
<gene>
    <name evidence="3" type="ORF">BC792_1241</name>
</gene>
<keyword evidence="4" id="KW-1185">Reference proteome</keyword>
<keyword evidence="1" id="KW-1133">Transmembrane helix</keyword>
<dbReference type="InterPro" id="IPR052710">
    <property type="entry name" value="CAAX_protease"/>
</dbReference>
<evidence type="ECO:0000256" key="1">
    <source>
        <dbReference type="SAM" id="Phobius"/>
    </source>
</evidence>
<protein>
    <recommendedName>
        <fullName evidence="2">CAAX prenyl protease 2/Lysostaphin resistance protein A-like domain-containing protein</fullName>
    </recommendedName>
</protein>
<feature type="transmembrane region" description="Helical" evidence="1">
    <location>
        <begin position="58"/>
        <end position="79"/>
    </location>
</feature>
<feature type="transmembrane region" description="Helical" evidence="1">
    <location>
        <begin position="99"/>
        <end position="117"/>
    </location>
</feature>
<dbReference type="AlphaFoldDB" id="A0A5S5D2N9"/>
<keyword evidence="1" id="KW-0812">Transmembrane</keyword>
<evidence type="ECO:0000259" key="2">
    <source>
        <dbReference type="Pfam" id="PF02517"/>
    </source>
</evidence>
<feature type="transmembrane region" description="Helical" evidence="1">
    <location>
        <begin position="235"/>
        <end position="255"/>
    </location>
</feature>
<feature type="domain" description="CAAX prenyl protease 2/Lysostaphin resistance protein A-like" evidence="2">
    <location>
        <begin position="159"/>
        <end position="247"/>
    </location>
</feature>
<feature type="transmembrane region" description="Helical" evidence="1">
    <location>
        <begin position="12"/>
        <end position="38"/>
    </location>
</feature>
<sequence length="306" mass="34659">MIAQRTEGASPWSDLAVLLAWTLACTFIIQLVVLVLGALLGADLTALVNPDTSGGSSIFDYAVLASGSIGTFLIPAYIFQRIRPSFTVFPSTQWTDWKAYLFGLGILLSFGPCMSLLSDWNMQMTLPESMKGIERWMRAQEDSMARITENVVMVSDWNRLILNILVIGVLPAISEELFFRGALQQIFARAFKNEHLAVWVVAILFSAIHFQFYGFLPRFLLGLFFGYVVLWTRNIWIAVFAHFVNNTSVVVLAFYYASQNKSYSELMKSDSYPIFMYIGSLLLSMGMAYLFYQYAVKKRFYGKRLG</sequence>
<comment type="caution">
    <text evidence="3">The sequence shown here is derived from an EMBL/GenBank/DDBJ whole genome shotgun (WGS) entry which is preliminary data.</text>
</comment>
<dbReference type="GO" id="GO:0080120">
    <property type="term" value="P:CAAX-box protein maturation"/>
    <property type="evidence" value="ECO:0007669"/>
    <property type="project" value="UniProtKB-ARBA"/>
</dbReference>
<proteinExistence type="predicted"/>
<dbReference type="PROSITE" id="PS51257">
    <property type="entry name" value="PROKAR_LIPOPROTEIN"/>
    <property type="match status" value="1"/>
</dbReference>
<evidence type="ECO:0000313" key="3">
    <source>
        <dbReference type="EMBL" id="TYP90221.1"/>
    </source>
</evidence>
<accession>A0A5S5D2N9</accession>
<evidence type="ECO:0000313" key="4">
    <source>
        <dbReference type="Proteomes" id="UP000325105"/>
    </source>
</evidence>
<feature type="transmembrane region" description="Helical" evidence="1">
    <location>
        <begin position="160"/>
        <end position="183"/>
    </location>
</feature>
<dbReference type="PANTHER" id="PTHR36435:SF1">
    <property type="entry name" value="CAAX AMINO TERMINAL PROTEASE FAMILY PROTEIN"/>
    <property type="match status" value="1"/>
</dbReference>
<keyword evidence="1" id="KW-0472">Membrane</keyword>
<dbReference type="EMBL" id="VNHX01000024">
    <property type="protein sequence ID" value="TYP90221.1"/>
    <property type="molecule type" value="Genomic_DNA"/>
</dbReference>
<reference evidence="3 4" key="1">
    <citation type="submission" date="2019-07" db="EMBL/GenBank/DDBJ databases">
        <title>Genomic Encyclopedia of Archaeal and Bacterial Type Strains, Phase II (KMG-II): from individual species to whole genera.</title>
        <authorList>
            <person name="Goeker M."/>
        </authorList>
    </citation>
    <scope>NUCLEOTIDE SEQUENCE [LARGE SCALE GENOMIC DNA]</scope>
    <source>
        <strain evidence="3 4">DSM 18850</strain>
    </source>
</reference>
<dbReference type="PANTHER" id="PTHR36435">
    <property type="entry name" value="SLR1288 PROTEIN"/>
    <property type="match status" value="1"/>
</dbReference>
<organism evidence="3 4">
    <name type="scientific">Sphingobacterium allocomposti</name>
    <dbReference type="NCBI Taxonomy" id="415956"/>
    <lineage>
        <taxon>Bacteria</taxon>
        <taxon>Pseudomonadati</taxon>
        <taxon>Bacteroidota</taxon>
        <taxon>Sphingobacteriia</taxon>
        <taxon>Sphingobacteriales</taxon>
        <taxon>Sphingobacteriaceae</taxon>
        <taxon>Sphingobacterium</taxon>
    </lineage>
</organism>